<keyword evidence="3 7" id="KW-0349">Heme</keyword>
<evidence type="ECO:0000256" key="4">
    <source>
        <dbReference type="ARBA" id="ARBA00022723"/>
    </source>
</evidence>
<evidence type="ECO:0000313" key="9">
    <source>
        <dbReference type="EMBL" id="KAK7733276.1"/>
    </source>
</evidence>
<keyword evidence="8" id="KW-1133">Transmembrane helix</keyword>
<organism evidence="9 10">
    <name type="scientific">Diaporthe eres</name>
    <name type="common">Phomopsis oblonga</name>
    <dbReference type="NCBI Taxonomy" id="83184"/>
    <lineage>
        <taxon>Eukaryota</taxon>
        <taxon>Fungi</taxon>
        <taxon>Dikarya</taxon>
        <taxon>Ascomycota</taxon>
        <taxon>Pezizomycotina</taxon>
        <taxon>Sordariomycetes</taxon>
        <taxon>Sordariomycetidae</taxon>
        <taxon>Diaporthales</taxon>
        <taxon>Diaporthaceae</taxon>
        <taxon>Diaporthe</taxon>
        <taxon>Diaporthe eres species complex</taxon>
    </lineage>
</organism>
<evidence type="ECO:0000256" key="1">
    <source>
        <dbReference type="ARBA" id="ARBA00001971"/>
    </source>
</evidence>
<keyword evidence="7" id="KW-0503">Monooxygenase</keyword>
<comment type="cofactor">
    <cofactor evidence="1">
        <name>heme</name>
        <dbReference type="ChEBI" id="CHEBI:30413"/>
    </cofactor>
</comment>
<dbReference type="InterPro" id="IPR002401">
    <property type="entry name" value="Cyt_P450_E_grp-I"/>
</dbReference>
<dbReference type="PANTHER" id="PTHR24305">
    <property type="entry name" value="CYTOCHROME P450"/>
    <property type="match status" value="1"/>
</dbReference>
<keyword evidence="8" id="KW-0812">Transmembrane</keyword>
<evidence type="ECO:0000256" key="5">
    <source>
        <dbReference type="ARBA" id="ARBA00023002"/>
    </source>
</evidence>
<dbReference type="PANTHER" id="PTHR24305:SF96">
    <property type="entry name" value="CYTOCHROME P450 MONOOXYGENASE STCB-RELATED"/>
    <property type="match status" value="1"/>
</dbReference>
<keyword evidence="4 7" id="KW-0479">Metal-binding</keyword>
<proteinExistence type="inferred from homology"/>
<dbReference type="InterPro" id="IPR017972">
    <property type="entry name" value="Cyt_P450_CS"/>
</dbReference>
<reference evidence="9 10" key="1">
    <citation type="submission" date="2024-02" db="EMBL/GenBank/DDBJ databases">
        <title>De novo assembly and annotation of 12 fungi associated with fruit tree decline syndrome in Ontario, Canada.</title>
        <authorList>
            <person name="Sulman M."/>
            <person name="Ellouze W."/>
            <person name="Ilyukhin E."/>
        </authorList>
    </citation>
    <scope>NUCLEOTIDE SEQUENCE [LARGE SCALE GENOMIC DNA]</scope>
    <source>
        <strain evidence="9 10">M169</strain>
    </source>
</reference>
<comment type="caution">
    <text evidence="9">The sequence shown here is derived from an EMBL/GenBank/DDBJ whole genome shotgun (WGS) entry which is preliminary data.</text>
</comment>
<evidence type="ECO:0000256" key="7">
    <source>
        <dbReference type="RuleBase" id="RU000461"/>
    </source>
</evidence>
<gene>
    <name evidence="9" type="ORF">SLS63_004805</name>
</gene>
<dbReference type="Proteomes" id="UP001430848">
    <property type="component" value="Unassembled WGS sequence"/>
</dbReference>
<sequence>MAIHLADLLVKAQWAATPITITSIVVATLALFLLFVISLSIYRLYFHPLAAYPGPWLGRLTEWNTVLASLGGESTRTRHAWSQRYGPGPVRIGPNELLFSDLASVRDIYGQSSRPCLKDPAFYRPFTVCGARNVFNSFERAEHARIRRLFAHAFSLAEVRKMQGRVAPILDKFLDVLEAAQQQQQQQEPGGAPQPVDLYEPTSRLFVDIISELSFDESFDTLGGHLVEEAKWADQLQNISALVGMVPFIEWLPVQFVQEAVKARPRMIEFARQRIQAFRARLEKGMVKEGSLLKRVVETEVDMNDEGEYGHGLTQPLTDLELMENAIVFIQAGSETSMSSMLYLLYELDRRPAVREKLVKEIRQACASDTATVPRFETIQNLPYLNRVIDETLRLRGPIPVNLPRLSPGKVISGHYVPPGTRVCNLAYTTHRDPSVFPDPEAFLPERWAEPTEAMKLAFRPFSTGPRNCIGMHLARMDLMLTTCALYNRFDLVLDTLRTTPEMMYAQDRGVMSPQGKRVYFYITPREKSVN</sequence>
<protein>
    <recommendedName>
        <fullName evidence="11">Cytochrome P450</fullName>
    </recommendedName>
</protein>
<dbReference type="PRINTS" id="PR00385">
    <property type="entry name" value="P450"/>
</dbReference>
<feature type="transmembrane region" description="Helical" evidence="8">
    <location>
        <begin position="20"/>
        <end position="42"/>
    </location>
</feature>
<dbReference type="SUPFAM" id="SSF48264">
    <property type="entry name" value="Cytochrome P450"/>
    <property type="match status" value="1"/>
</dbReference>
<evidence type="ECO:0000313" key="10">
    <source>
        <dbReference type="Proteomes" id="UP001430848"/>
    </source>
</evidence>
<dbReference type="Gene3D" id="1.10.630.10">
    <property type="entry name" value="Cytochrome P450"/>
    <property type="match status" value="1"/>
</dbReference>
<dbReference type="PRINTS" id="PR00463">
    <property type="entry name" value="EP450I"/>
</dbReference>
<keyword evidence="10" id="KW-1185">Reference proteome</keyword>
<evidence type="ECO:0000256" key="3">
    <source>
        <dbReference type="ARBA" id="ARBA00022617"/>
    </source>
</evidence>
<dbReference type="InterPro" id="IPR050121">
    <property type="entry name" value="Cytochrome_P450_monoxygenase"/>
</dbReference>
<keyword evidence="8" id="KW-0472">Membrane</keyword>
<keyword evidence="5 7" id="KW-0560">Oxidoreductase</keyword>
<evidence type="ECO:0000256" key="2">
    <source>
        <dbReference type="ARBA" id="ARBA00010617"/>
    </source>
</evidence>
<evidence type="ECO:0008006" key="11">
    <source>
        <dbReference type="Google" id="ProtNLM"/>
    </source>
</evidence>
<dbReference type="EMBL" id="JAKNSF020000018">
    <property type="protein sequence ID" value="KAK7733276.1"/>
    <property type="molecule type" value="Genomic_DNA"/>
</dbReference>
<comment type="similarity">
    <text evidence="2 7">Belongs to the cytochrome P450 family.</text>
</comment>
<name>A0ABR1PD57_DIAER</name>
<dbReference type="InterPro" id="IPR001128">
    <property type="entry name" value="Cyt_P450"/>
</dbReference>
<dbReference type="PROSITE" id="PS00086">
    <property type="entry name" value="CYTOCHROME_P450"/>
    <property type="match status" value="1"/>
</dbReference>
<dbReference type="Pfam" id="PF00067">
    <property type="entry name" value="p450"/>
    <property type="match status" value="1"/>
</dbReference>
<accession>A0ABR1PD57</accession>
<keyword evidence="6 7" id="KW-0408">Iron</keyword>
<evidence type="ECO:0000256" key="8">
    <source>
        <dbReference type="SAM" id="Phobius"/>
    </source>
</evidence>
<evidence type="ECO:0000256" key="6">
    <source>
        <dbReference type="ARBA" id="ARBA00023004"/>
    </source>
</evidence>
<dbReference type="InterPro" id="IPR036396">
    <property type="entry name" value="Cyt_P450_sf"/>
</dbReference>